<feature type="compositionally biased region" description="Basic and acidic residues" evidence="4">
    <location>
        <begin position="452"/>
        <end position="465"/>
    </location>
</feature>
<dbReference type="PROSITE" id="PS50088">
    <property type="entry name" value="ANK_REPEAT"/>
    <property type="match status" value="2"/>
</dbReference>
<proteinExistence type="predicted"/>
<dbReference type="Pfam" id="PF12796">
    <property type="entry name" value="Ank_2"/>
    <property type="match status" value="1"/>
</dbReference>
<dbReference type="InterPro" id="IPR002110">
    <property type="entry name" value="Ankyrin_rpt"/>
</dbReference>
<feature type="region of interest" description="Disordered" evidence="4">
    <location>
        <begin position="447"/>
        <end position="514"/>
    </location>
</feature>
<keyword evidence="6" id="KW-1185">Reference proteome</keyword>
<keyword evidence="1" id="KW-0677">Repeat</keyword>
<dbReference type="InterPro" id="IPR036770">
    <property type="entry name" value="Ankyrin_rpt-contain_sf"/>
</dbReference>
<evidence type="ECO:0000256" key="4">
    <source>
        <dbReference type="SAM" id="MobiDB-lite"/>
    </source>
</evidence>
<feature type="compositionally biased region" description="Low complexity" evidence="4">
    <location>
        <begin position="417"/>
        <end position="427"/>
    </location>
</feature>
<accession>A0ABN7AAL6</accession>
<gene>
    <name evidence="5" type="ORF">NTJ_00085</name>
</gene>
<dbReference type="PROSITE" id="PS50297">
    <property type="entry name" value="ANK_REP_REGION"/>
    <property type="match status" value="1"/>
</dbReference>
<feature type="repeat" description="ANK" evidence="3">
    <location>
        <begin position="747"/>
        <end position="786"/>
    </location>
</feature>
<feature type="repeat" description="ANK" evidence="3">
    <location>
        <begin position="670"/>
        <end position="707"/>
    </location>
</feature>
<feature type="compositionally biased region" description="Basic residues" evidence="4">
    <location>
        <begin position="466"/>
        <end position="476"/>
    </location>
</feature>
<name>A0ABN7AAL6_9HEMI</name>
<dbReference type="PANTHER" id="PTHR24126">
    <property type="entry name" value="ANKYRIN REPEAT, PH AND SEC7 DOMAIN CONTAINING PROTEIN SECG-RELATED"/>
    <property type="match status" value="1"/>
</dbReference>
<evidence type="ECO:0000256" key="3">
    <source>
        <dbReference type="PROSITE-ProRule" id="PRU00023"/>
    </source>
</evidence>
<dbReference type="EMBL" id="AP028909">
    <property type="protein sequence ID" value="BES87277.1"/>
    <property type="molecule type" value="Genomic_DNA"/>
</dbReference>
<dbReference type="Proteomes" id="UP001307889">
    <property type="component" value="Chromosome 1"/>
</dbReference>
<dbReference type="SUPFAM" id="SSF48403">
    <property type="entry name" value="Ankyrin repeat"/>
    <property type="match status" value="1"/>
</dbReference>
<reference evidence="5 6" key="1">
    <citation type="submission" date="2023-09" db="EMBL/GenBank/DDBJ databases">
        <title>Nesidiocoris tenuis whole genome shotgun sequence.</title>
        <authorList>
            <person name="Shibata T."/>
            <person name="Shimoda M."/>
            <person name="Kobayashi T."/>
            <person name="Uehara T."/>
        </authorList>
    </citation>
    <scope>NUCLEOTIDE SEQUENCE [LARGE SCALE GENOMIC DNA]</scope>
    <source>
        <strain evidence="5 6">Japan</strain>
    </source>
</reference>
<evidence type="ECO:0000313" key="6">
    <source>
        <dbReference type="Proteomes" id="UP001307889"/>
    </source>
</evidence>
<keyword evidence="2 3" id="KW-0040">ANK repeat</keyword>
<feature type="region of interest" description="Disordered" evidence="4">
    <location>
        <begin position="394"/>
        <end position="428"/>
    </location>
</feature>
<dbReference type="Gene3D" id="1.25.40.20">
    <property type="entry name" value="Ankyrin repeat-containing domain"/>
    <property type="match status" value="1"/>
</dbReference>
<evidence type="ECO:0000313" key="5">
    <source>
        <dbReference type="EMBL" id="BES87277.1"/>
    </source>
</evidence>
<evidence type="ECO:0000256" key="1">
    <source>
        <dbReference type="ARBA" id="ARBA00022737"/>
    </source>
</evidence>
<dbReference type="SMART" id="SM00248">
    <property type="entry name" value="ANK"/>
    <property type="match status" value="4"/>
</dbReference>
<protein>
    <submittedName>
        <fullName evidence="5">Uncharacterized protein</fullName>
    </submittedName>
</protein>
<sequence>MIITKEKLMPEKCKTIERFFDTLLVEYKKPLKMKLKTNQPVEVEPPSPDLLSNFEKLSLGNGTERSDEVDTGEANISADRLQDQSRPEVTDVSSRTEDEALLLSDDVENAPISFDLGRMVPKGPTYMLPTNFRSKTQPYPQQQVNRINDHRQMMGGEVFETDYSSYWTPNITCSSHEIPTTVAELNDPLVAQNRNHYSHSNLNVPRRTSNGEDALEHVFSNEEWSKMWDIILKNDPSSANITSPSTSDVSASSWVESPINSSAEYSPESLVNGQQSPGSCDIWDEQYNNLYARRSSFEAVLTSPSGTENESSSDFMELHPRNIPTHAPVYPQDPINYLPHSSPRNIPHSVPYQSPYNIGPQRYHSQQYPHQDHQFQPAEHPNIPYVPAPHTIPFKIPMSPREGSRIPSPATSRMSGAASATTTKTTAQQNVYAQSPIVMNIPAVTSTFAPPSEERPFTRPEEKKRNTTKAQHHKKTPNSSPQVERKILPSSEGRLPSATTSLAHTHNVSPQQRLNQMLKPQRKATIWKVVGCIEPWDTFRSKNNDNQTNLMQLLLSDPKPKDFLERVFIITQRMINCKAADLLTCKDKHGHSALYQAATLHSDCPVVAAYIADSYARLGCDVNETYEDGNTLLHRLARFGEPYEDVFRELLHLTNDKRERLFNVNAQNKNQETPLHTVAAFHMNKNSTLGIADALIKRGADVSIVNAKGETALHVASKSDACEFNFIKKLLEIPRQAREAVNTPDENGNTPLHIVARSINVNNIRKMQNIMEQFLTSSADVNVRNLEGRVPLSYIHQECLEEFRILFQQRKQ</sequence>
<evidence type="ECO:0000256" key="2">
    <source>
        <dbReference type="ARBA" id="ARBA00023043"/>
    </source>
</evidence>
<feature type="compositionally biased region" description="Polar residues" evidence="4">
    <location>
        <begin position="497"/>
        <end position="514"/>
    </location>
</feature>
<organism evidence="5 6">
    <name type="scientific">Nesidiocoris tenuis</name>
    <dbReference type="NCBI Taxonomy" id="355587"/>
    <lineage>
        <taxon>Eukaryota</taxon>
        <taxon>Metazoa</taxon>
        <taxon>Ecdysozoa</taxon>
        <taxon>Arthropoda</taxon>
        <taxon>Hexapoda</taxon>
        <taxon>Insecta</taxon>
        <taxon>Pterygota</taxon>
        <taxon>Neoptera</taxon>
        <taxon>Paraneoptera</taxon>
        <taxon>Hemiptera</taxon>
        <taxon>Heteroptera</taxon>
        <taxon>Panheteroptera</taxon>
        <taxon>Cimicomorpha</taxon>
        <taxon>Miridae</taxon>
        <taxon>Dicyphina</taxon>
        <taxon>Nesidiocoris</taxon>
    </lineage>
</organism>